<evidence type="ECO:0000256" key="1">
    <source>
        <dbReference type="SAM" id="SignalP"/>
    </source>
</evidence>
<dbReference type="Proteomes" id="UP001497497">
    <property type="component" value="Unassembled WGS sequence"/>
</dbReference>
<protein>
    <submittedName>
        <fullName evidence="2">Uncharacterized protein</fullName>
    </submittedName>
</protein>
<keyword evidence="3" id="KW-1185">Reference proteome</keyword>
<dbReference type="EMBL" id="CAXITT010000562">
    <property type="protein sequence ID" value="CAL1543580.1"/>
    <property type="molecule type" value="Genomic_DNA"/>
</dbReference>
<evidence type="ECO:0000313" key="2">
    <source>
        <dbReference type="EMBL" id="CAL1543580.1"/>
    </source>
</evidence>
<dbReference type="AlphaFoldDB" id="A0AAV2I9V7"/>
<sequence length="198" mass="21377">MKFLLLSTIVCASLVVSQQGPGVCLPSRLQCMFTDLLTSEYGIIALDFVDNLVAQVTYPTNGRTVFNLTERMAYEINQTTGQCARHPMASYQVYGQCLPASARLYTPNNSYVGLGINSLDMQAWQVDLPAGALATVAFNVGQPTVPIASQLTGLGDGTGKEINFFFNCGASADPVLFYLPSTCNAPDVLKWTKIKNSD</sequence>
<reference evidence="2 3" key="1">
    <citation type="submission" date="2024-04" db="EMBL/GenBank/DDBJ databases">
        <authorList>
            <consortium name="Genoscope - CEA"/>
            <person name="William W."/>
        </authorList>
    </citation>
    <scope>NUCLEOTIDE SEQUENCE [LARGE SCALE GENOMIC DNA]</scope>
</reference>
<comment type="caution">
    <text evidence="2">The sequence shown here is derived from an EMBL/GenBank/DDBJ whole genome shotgun (WGS) entry which is preliminary data.</text>
</comment>
<evidence type="ECO:0000313" key="3">
    <source>
        <dbReference type="Proteomes" id="UP001497497"/>
    </source>
</evidence>
<name>A0AAV2I9V7_LYMST</name>
<keyword evidence="1" id="KW-0732">Signal</keyword>
<proteinExistence type="predicted"/>
<organism evidence="2 3">
    <name type="scientific">Lymnaea stagnalis</name>
    <name type="common">Great pond snail</name>
    <name type="synonym">Helix stagnalis</name>
    <dbReference type="NCBI Taxonomy" id="6523"/>
    <lineage>
        <taxon>Eukaryota</taxon>
        <taxon>Metazoa</taxon>
        <taxon>Spiralia</taxon>
        <taxon>Lophotrochozoa</taxon>
        <taxon>Mollusca</taxon>
        <taxon>Gastropoda</taxon>
        <taxon>Heterobranchia</taxon>
        <taxon>Euthyneura</taxon>
        <taxon>Panpulmonata</taxon>
        <taxon>Hygrophila</taxon>
        <taxon>Lymnaeoidea</taxon>
        <taxon>Lymnaeidae</taxon>
        <taxon>Lymnaea</taxon>
    </lineage>
</organism>
<accession>A0AAV2I9V7</accession>
<feature type="chain" id="PRO_5043618021" evidence="1">
    <location>
        <begin position="18"/>
        <end position="198"/>
    </location>
</feature>
<gene>
    <name evidence="2" type="ORF">GSLYS_00017114001</name>
</gene>
<feature type="signal peptide" evidence="1">
    <location>
        <begin position="1"/>
        <end position="17"/>
    </location>
</feature>